<proteinExistence type="predicted"/>
<evidence type="ECO:0000256" key="3">
    <source>
        <dbReference type="ARBA" id="ARBA00093297"/>
    </source>
</evidence>
<dbReference type="GO" id="GO:0006260">
    <property type="term" value="P:DNA replication"/>
    <property type="evidence" value="ECO:0007669"/>
    <property type="project" value="InterPro"/>
</dbReference>
<accession>A0AB39ACC2</accession>
<reference evidence="6" key="1">
    <citation type="submission" date="2024-07" db="EMBL/GenBank/DDBJ databases">
        <authorList>
            <person name="Powell A.L."/>
            <person name="Camus A.C."/>
            <person name="Leary J.H."/>
            <person name="Ng T.F.F."/>
        </authorList>
    </citation>
    <scope>NUCLEOTIDE SEQUENCE</scope>
    <source>
        <strain evidence="6">UGA1</strain>
    </source>
</reference>
<keyword evidence="2" id="KW-0067">ATP-binding</keyword>
<dbReference type="PROSITE" id="PS51206">
    <property type="entry name" value="SF3_HELICASE_1"/>
    <property type="match status" value="1"/>
</dbReference>
<evidence type="ECO:0000256" key="1">
    <source>
        <dbReference type="ARBA" id="ARBA00022741"/>
    </source>
</evidence>
<evidence type="ECO:0000313" key="6">
    <source>
        <dbReference type="EMBL" id="XDG19111.1"/>
    </source>
</evidence>
<feature type="domain" description="SF3 helicase" evidence="5">
    <location>
        <begin position="593"/>
        <end position="742"/>
    </location>
</feature>
<dbReference type="GO" id="GO:0003678">
    <property type="term" value="F:DNA helicase activity"/>
    <property type="evidence" value="ECO:0007669"/>
    <property type="project" value="InterPro"/>
</dbReference>
<dbReference type="SUPFAM" id="SSF52540">
    <property type="entry name" value="P-loop containing nucleoside triphosphate hydrolases"/>
    <property type="match status" value="1"/>
</dbReference>
<evidence type="ECO:0000259" key="5">
    <source>
        <dbReference type="PROSITE" id="PS51206"/>
    </source>
</evidence>
<organism evidence="6">
    <name type="scientific">Sand tiger adomavirus 1</name>
    <dbReference type="NCBI Taxonomy" id="3238819"/>
    <lineage>
        <taxon>Viruses</taxon>
        <taxon>Adomaviruses</taxon>
    </lineage>
</organism>
<dbReference type="EMBL" id="PQ069217">
    <property type="protein sequence ID" value="XDG19111.1"/>
    <property type="molecule type" value="Genomic_DNA"/>
</dbReference>
<dbReference type="InterPro" id="IPR014015">
    <property type="entry name" value="Helicase_SF3_DNA-vir"/>
</dbReference>
<dbReference type="InterPro" id="IPR001177">
    <property type="entry name" value="PPV_DNA_helicase_E1_C"/>
</dbReference>
<sequence>MARNCQFNPCRAAIQPNYAVPLQKQKTTGPSSKRKCLAEQFIDFEAQVESSGSTDGSEDEDSSPLCSSWSESDEDINNADTNHSAIDNCGIFEAKAMLMEYSLPERVRLWQGYTTVTKNVNLVELVNAANSNEAYRAFIGPMIVPRTDMKDIETKQANRFKCLIEKACNTAALDHVLQMLFSCPLTTHATNAKCAQRDSGAFCDMDSLEQQMDLLESPIKRPATPTGIPALLSPTCSTPQTLGRAAIGNTQLQCTNESLLSSSTAHSAVEEIARINEYLLMTRNLRSNMRDPRLGMLPAPLRSPEYICSSLSLTTKYKYFIIVSPTPIAALCEDMAMEAMTASDIDKMAFCADLELDIDLHINGTEVSDVRMIILQTAKKVSYEVGLRDAAAALVPHLLPRRGLDEILCLPLTIDGYEQYMKHMNDATNKLYVGNVDTKTRAKLRLDDGGLKQSFIRLVNYLEERNVHTQADIVYILDNMHATDPLYEAVLQLRETASSMKSNVDVACWYLKERRKYLPLRLRSKEAVLPGRVWFYVYQAFKEQQSQWRANGVTDTYAKCSFTFEESMHCQWFTQNVVNSQTISEKLLIAQDVQPIRFINVLLEAVMHGTRRQRCIILVSQQKKCGKSIIADALRTLCMGRRITLDQRDGREFMIGSAAEGNIVIIEDPSDKAIHYMDRTLRAHLDGDAVPINIKNQPITQRQYPPVIITTNAPLAAECLQSRATCFTFTKRMGDIFGGRHVERIPPSDIACMIAKYTIMPMCNAIYEFNDPVHAWGPLCCRGDKADGHDPFCRWSRYLHRISKNISPREHTMNLRLPTGIMGICKLYYYERMKRKNCGLLLTVDAIRAATDYITHMKICDIPRGDDTSDAKLDVKKFCDGLLGAMSYVNYKLSPDGEMTFITVAQPHMWEACRNGLTHTEYCALPVATAKSMRPPHMLLSRIESKCAFSCAMSLRQVFCTDPYDSLKRKAAKRNIFDWYNVLSGQTFQRLMEATVESSREEEDVYG</sequence>
<dbReference type="InterPro" id="IPR027417">
    <property type="entry name" value="P-loop_NTPase"/>
</dbReference>
<dbReference type="Gene3D" id="3.40.50.300">
    <property type="entry name" value="P-loop containing nucleotide triphosphate hydrolases"/>
    <property type="match status" value="1"/>
</dbReference>
<dbReference type="Pfam" id="PF00519">
    <property type="entry name" value="PPV_E1_C"/>
    <property type="match status" value="1"/>
</dbReference>
<dbReference type="GO" id="GO:0005524">
    <property type="term" value="F:ATP binding"/>
    <property type="evidence" value="ECO:0007669"/>
    <property type="project" value="UniProtKB-KW"/>
</dbReference>
<feature type="region of interest" description="Disordered" evidence="4">
    <location>
        <begin position="48"/>
        <end position="80"/>
    </location>
</feature>
<name>A0AB39ACC2_9VIRU</name>
<evidence type="ECO:0000256" key="2">
    <source>
        <dbReference type="ARBA" id="ARBA00022840"/>
    </source>
</evidence>
<comment type="function">
    <text evidence="3">ATP-dependent DNA 3'-5' helicase required for initiation of viral DNA replication. It forms a complex with the viral E2 protein. The E1-E2 complex binds to the replication origin which contains binding sites for both proteins. During the initial step, a dimer of E1 interacts with a dimer of protein E2 leading to a complex that binds the viral origin of replication with high specificity. Then, a second dimer of E1 displaces the E2 dimer in an ATP-dependent manner to form the E1 tetramer. Following this, two E1 monomers are added to each half of the site, which results in the formation of two E1 trimers on the viral ori. Subsequently, two hexamers will be created. The double hexamer acts as a bi-directional helicase machinery and unwinds the viral DNA and then recruits the host DNA polymerase to start replication.</text>
</comment>
<evidence type="ECO:0000256" key="4">
    <source>
        <dbReference type="SAM" id="MobiDB-lite"/>
    </source>
</evidence>
<dbReference type="GO" id="GO:0003677">
    <property type="term" value="F:DNA binding"/>
    <property type="evidence" value="ECO:0007669"/>
    <property type="project" value="InterPro"/>
</dbReference>
<keyword evidence="1" id="KW-0547">Nucleotide-binding</keyword>
<protein>
    <submittedName>
        <fullName evidence="6">EO1</fullName>
    </submittedName>
</protein>